<dbReference type="InterPro" id="IPR046947">
    <property type="entry name" value="LytR-like"/>
</dbReference>
<gene>
    <name evidence="2" type="ORF">SAMN04515677_104253</name>
</gene>
<dbReference type="GO" id="GO:0003677">
    <property type="term" value="F:DNA binding"/>
    <property type="evidence" value="ECO:0007669"/>
    <property type="project" value="UniProtKB-KW"/>
</dbReference>
<dbReference type="Gene3D" id="3.40.50.2300">
    <property type="match status" value="1"/>
</dbReference>
<dbReference type="InterPro" id="IPR007492">
    <property type="entry name" value="LytTR_DNA-bd_dom"/>
</dbReference>
<dbReference type="Gene3D" id="2.40.50.1020">
    <property type="entry name" value="LytTr DNA-binding domain"/>
    <property type="match status" value="1"/>
</dbReference>
<dbReference type="Proteomes" id="UP000199068">
    <property type="component" value="Unassembled WGS sequence"/>
</dbReference>
<sequence length="249" mass="28869">MINISICCNDSKQADILSSFLKDFSSSNHLKYKLSKYSSFDHLVYSPPKNLDILFLKINLNSEQSVHSIHNKFKSIYKNSQIIFIPEIMDFMLNGFCLKDFRYILMPLKYESFEDEVSSCLNDLKNSKSKNNKSLNNIFQFKNSENVDKPLVVLSGVSTRSISFIESRGNHCLIYTSNKCVETGYTIDQLERKLCPSTFFRCHDNFIINIKRINKLTRSSVIINSKIIPVSEKRFKTLKDKLLVMLKII</sequence>
<keyword evidence="3" id="KW-1185">Reference proteome</keyword>
<dbReference type="PANTHER" id="PTHR37299">
    <property type="entry name" value="TRANSCRIPTIONAL REGULATOR-RELATED"/>
    <property type="match status" value="1"/>
</dbReference>
<evidence type="ECO:0000259" key="1">
    <source>
        <dbReference type="PROSITE" id="PS50930"/>
    </source>
</evidence>
<proteinExistence type="predicted"/>
<reference evidence="2 3" key="1">
    <citation type="submission" date="2016-10" db="EMBL/GenBank/DDBJ databases">
        <authorList>
            <person name="de Groot N.N."/>
        </authorList>
    </citation>
    <scope>NUCLEOTIDE SEQUENCE [LARGE SCALE GENOMIC DNA]</scope>
    <source>
        <strain evidence="2 3">DSM 797</strain>
    </source>
</reference>
<keyword evidence="2" id="KW-0238">DNA-binding</keyword>
<evidence type="ECO:0000313" key="2">
    <source>
        <dbReference type="EMBL" id="SDL94900.1"/>
    </source>
</evidence>
<protein>
    <submittedName>
        <fullName evidence="2">DNA-binding response regulator, LytR/AlgR family</fullName>
    </submittedName>
</protein>
<dbReference type="EMBL" id="FNGW01000004">
    <property type="protein sequence ID" value="SDL94900.1"/>
    <property type="molecule type" value="Genomic_DNA"/>
</dbReference>
<dbReference type="Pfam" id="PF04397">
    <property type="entry name" value="LytTR"/>
    <property type="match status" value="1"/>
</dbReference>
<dbReference type="AlphaFoldDB" id="A0A1G9P828"/>
<dbReference type="PANTHER" id="PTHR37299:SF1">
    <property type="entry name" value="STAGE 0 SPORULATION PROTEIN A HOMOLOG"/>
    <property type="match status" value="1"/>
</dbReference>
<dbReference type="RefSeq" id="WP_092725615.1">
    <property type="nucleotide sequence ID" value="NZ_FNGW01000004.1"/>
</dbReference>
<evidence type="ECO:0000313" key="3">
    <source>
        <dbReference type="Proteomes" id="UP000199068"/>
    </source>
</evidence>
<name>A0A1G9P828_9FIRM</name>
<accession>A0A1G9P828</accession>
<dbReference type="STRING" id="1121325.SAMN04515677_104253"/>
<feature type="domain" description="HTH LytTR-type" evidence="1">
    <location>
        <begin position="157"/>
        <end position="244"/>
    </location>
</feature>
<dbReference type="GO" id="GO:0000156">
    <property type="term" value="F:phosphorelay response regulator activity"/>
    <property type="evidence" value="ECO:0007669"/>
    <property type="project" value="InterPro"/>
</dbReference>
<dbReference type="PROSITE" id="PS50930">
    <property type="entry name" value="HTH_LYTTR"/>
    <property type="match status" value="1"/>
</dbReference>
<dbReference type="SMART" id="SM00850">
    <property type="entry name" value="LytTR"/>
    <property type="match status" value="1"/>
</dbReference>
<organism evidence="2 3">
    <name type="scientific">Romboutsia lituseburensis DSM 797</name>
    <dbReference type="NCBI Taxonomy" id="1121325"/>
    <lineage>
        <taxon>Bacteria</taxon>
        <taxon>Bacillati</taxon>
        <taxon>Bacillota</taxon>
        <taxon>Clostridia</taxon>
        <taxon>Peptostreptococcales</taxon>
        <taxon>Peptostreptococcaceae</taxon>
        <taxon>Romboutsia</taxon>
    </lineage>
</organism>